<dbReference type="Pfam" id="PF00010">
    <property type="entry name" value="HLH"/>
    <property type="match status" value="1"/>
</dbReference>
<protein>
    <submittedName>
        <fullName evidence="9">Transcription factor bHLH25</fullName>
    </submittedName>
</protein>
<comment type="subunit">
    <text evidence="2">Homodimer.</text>
</comment>
<evidence type="ECO:0000256" key="3">
    <source>
        <dbReference type="ARBA" id="ARBA00023015"/>
    </source>
</evidence>
<dbReference type="InterPro" id="IPR011598">
    <property type="entry name" value="bHLH_dom"/>
</dbReference>
<dbReference type="GO" id="GO:0046983">
    <property type="term" value="F:protein dimerization activity"/>
    <property type="evidence" value="ECO:0007669"/>
    <property type="project" value="InterPro"/>
</dbReference>
<evidence type="ECO:0000256" key="5">
    <source>
        <dbReference type="ARBA" id="ARBA00023163"/>
    </source>
</evidence>
<dbReference type="InterPro" id="IPR052610">
    <property type="entry name" value="bHLH_transcription_regulator"/>
</dbReference>
<dbReference type="SUPFAM" id="SSF47459">
    <property type="entry name" value="HLH, helix-loop-helix DNA-binding domain"/>
    <property type="match status" value="1"/>
</dbReference>
<feature type="region of interest" description="Disordered" evidence="7">
    <location>
        <begin position="144"/>
        <end position="164"/>
    </location>
</feature>
<dbReference type="FunFam" id="4.10.280.10:FF:000095">
    <property type="entry name" value="Basic helix-loop-helix family protein"/>
    <property type="match status" value="1"/>
</dbReference>
<evidence type="ECO:0000256" key="1">
    <source>
        <dbReference type="ARBA" id="ARBA00004123"/>
    </source>
</evidence>
<dbReference type="PROSITE" id="PS50888">
    <property type="entry name" value="BHLH"/>
    <property type="match status" value="1"/>
</dbReference>
<evidence type="ECO:0000256" key="7">
    <source>
        <dbReference type="SAM" id="MobiDB-lite"/>
    </source>
</evidence>
<evidence type="ECO:0000256" key="2">
    <source>
        <dbReference type="ARBA" id="ARBA00011738"/>
    </source>
</evidence>
<evidence type="ECO:0000256" key="6">
    <source>
        <dbReference type="ARBA" id="ARBA00023242"/>
    </source>
</evidence>
<evidence type="ECO:0000259" key="8">
    <source>
        <dbReference type="PROSITE" id="PS50888"/>
    </source>
</evidence>
<dbReference type="AlphaFoldDB" id="A0A1J3CWY6"/>
<dbReference type="GO" id="GO:0005634">
    <property type="term" value="C:nucleus"/>
    <property type="evidence" value="ECO:0007669"/>
    <property type="project" value="UniProtKB-SubCell"/>
</dbReference>
<dbReference type="GO" id="GO:0006355">
    <property type="term" value="P:regulation of DNA-templated transcription"/>
    <property type="evidence" value="ECO:0007669"/>
    <property type="project" value="UniProtKB-ARBA"/>
</dbReference>
<keyword evidence="5" id="KW-0804">Transcription</keyword>
<keyword evidence="6" id="KW-0539">Nucleus</keyword>
<evidence type="ECO:0000313" key="9">
    <source>
        <dbReference type="EMBL" id="JAU11118.1"/>
    </source>
</evidence>
<evidence type="ECO:0000256" key="4">
    <source>
        <dbReference type="ARBA" id="ARBA00023125"/>
    </source>
</evidence>
<comment type="subcellular location">
    <subcellularLocation>
        <location evidence="1">Nucleus</location>
    </subcellularLocation>
</comment>
<feature type="domain" description="BHLH" evidence="8">
    <location>
        <begin position="159"/>
        <end position="208"/>
    </location>
</feature>
<dbReference type="PANTHER" id="PTHR45959:SF73">
    <property type="entry name" value="TRANSCRIPTION FACTOR BHLH25"/>
    <property type="match status" value="1"/>
</dbReference>
<sequence>MDMLSKRWFSEQEIEENSIIQQYHMNSIVGEVHETPYTLPHIFSSLDDTNYDPSYDELIETKPSKILKTTYISPKLPPHAPSFPLPPNSKPHFHHQPSSRILSFENAGPNAMNRECSPTYLNSIFCTKVEAEGSPYQMNEPIANRKGSKRAQPLARSQSNAQDHIIAERKRREKLTQRFVALSALVPGLKKMDKASVLGDALKHIKYLQERVGEFEEQKKERRLESMVLVKKSKLILDDNNQSSSSSCCEDGSSGLDLPEIEVRFSDKDVLIKILCEKQKGHIAKIMAEIEKFHFSITNSSVLPFGPTLDITIIAKKESDFDMTLMDVVKSLRSSLTKFM</sequence>
<dbReference type="Gene3D" id="4.10.280.10">
    <property type="entry name" value="Helix-loop-helix DNA-binding domain"/>
    <property type="match status" value="1"/>
</dbReference>
<dbReference type="GO" id="GO:0003677">
    <property type="term" value="F:DNA binding"/>
    <property type="evidence" value="ECO:0007669"/>
    <property type="project" value="UniProtKB-KW"/>
</dbReference>
<accession>A0A1J3CWY6</accession>
<reference evidence="9" key="1">
    <citation type="submission" date="2016-07" db="EMBL/GenBank/DDBJ databases">
        <title>De novo transcriptome assembly of four accessions of the metal hyperaccumulator plant Noccaea caerulescens.</title>
        <authorList>
            <person name="Blande D."/>
            <person name="Halimaa P."/>
            <person name="Tervahauta A.I."/>
            <person name="Aarts M.G."/>
            <person name="Karenlampi S.O."/>
        </authorList>
    </citation>
    <scope>NUCLEOTIDE SEQUENCE</scope>
</reference>
<proteinExistence type="predicted"/>
<organism evidence="9">
    <name type="scientific">Noccaea caerulescens</name>
    <name type="common">Alpine penny-cress</name>
    <name type="synonym">Thlaspi caerulescens</name>
    <dbReference type="NCBI Taxonomy" id="107243"/>
    <lineage>
        <taxon>Eukaryota</taxon>
        <taxon>Viridiplantae</taxon>
        <taxon>Streptophyta</taxon>
        <taxon>Embryophyta</taxon>
        <taxon>Tracheophyta</taxon>
        <taxon>Spermatophyta</taxon>
        <taxon>Magnoliopsida</taxon>
        <taxon>eudicotyledons</taxon>
        <taxon>Gunneridae</taxon>
        <taxon>Pentapetalae</taxon>
        <taxon>rosids</taxon>
        <taxon>malvids</taxon>
        <taxon>Brassicales</taxon>
        <taxon>Brassicaceae</taxon>
        <taxon>Coluteocarpeae</taxon>
        <taxon>Noccaea</taxon>
    </lineage>
</organism>
<dbReference type="PANTHER" id="PTHR45959">
    <property type="entry name" value="BHLH TRANSCRIPTION FACTOR"/>
    <property type="match status" value="1"/>
</dbReference>
<name>A0A1J3CWY6_NOCCA</name>
<dbReference type="SMART" id="SM00353">
    <property type="entry name" value="HLH"/>
    <property type="match status" value="1"/>
</dbReference>
<dbReference type="InterPro" id="IPR036638">
    <property type="entry name" value="HLH_DNA-bd_sf"/>
</dbReference>
<gene>
    <name evidence="9" type="ORF">GA_TR13923_c0_g1_i1_g.43763</name>
</gene>
<keyword evidence="3" id="KW-0805">Transcription regulation</keyword>
<keyword evidence="4" id="KW-0238">DNA-binding</keyword>
<dbReference type="EMBL" id="GEVI01021202">
    <property type="protein sequence ID" value="JAU11118.1"/>
    <property type="molecule type" value="Transcribed_RNA"/>
</dbReference>
<dbReference type="CDD" id="cd11452">
    <property type="entry name" value="bHLH_AtNAI1_like"/>
    <property type="match status" value="1"/>
</dbReference>